<dbReference type="RefSeq" id="WP_174583509.1">
    <property type="nucleotide sequence ID" value="NZ_CAJNOB010000041.1"/>
</dbReference>
<keyword evidence="1" id="KW-1133">Transmembrane helix</keyword>
<keyword evidence="3" id="KW-1185">Reference proteome</keyword>
<evidence type="ECO:0000256" key="1">
    <source>
        <dbReference type="SAM" id="Phobius"/>
    </source>
</evidence>
<proteinExistence type="predicted"/>
<dbReference type="AlphaFoldDB" id="A0A8J2BUM7"/>
<comment type="caution">
    <text evidence="2">The sequence shown here is derived from an EMBL/GenBank/DDBJ whole genome shotgun (WGS) entry which is preliminary data.</text>
</comment>
<protein>
    <submittedName>
        <fullName evidence="2">Uncharacterized protein</fullName>
    </submittedName>
</protein>
<feature type="transmembrane region" description="Helical" evidence="1">
    <location>
        <begin position="41"/>
        <end position="60"/>
    </location>
</feature>
<reference evidence="2" key="1">
    <citation type="submission" date="2021-02" db="EMBL/GenBank/DDBJ databases">
        <authorList>
            <person name="Cremers G."/>
            <person name="Picone N."/>
        </authorList>
    </citation>
    <scope>NUCLEOTIDE SEQUENCE</scope>
    <source>
        <strain evidence="2">PQ17</strain>
    </source>
</reference>
<keyword evidence="1" id="KW-0812">Transmembrane</keyword>
<evidence type="ECO:0000313" key="2">
    <source>
        <dbReference type="EMBL" id="CAF0702036.1"/>
    </source>
</evidence>
<keyword evidence="1" id="KW-0472">Membrane</keyword>
<accession>A0A8J2BUM7</accession>
<feature type="transmembrane region" description="Helical" evidence="1">
    <location>
        <begin position="13"/>
        <end position="34"/>
    </location>
</feature>
<organism evidence="2 3">
    <name type="scientific">Candidatus Methylacidithermus pantelleriae</name>
    <dbReference type="NCBI Taxonomy" id="2744239"/>
    <lineage>
        <taxon>Bacteria</taxon>
        <taxon>Pseudomonadati</taxon>
        <taxon>Verrucomicrobiota</taxon>
        <taxon>Methylacidiphilae</taxon>
        <taxon>Methylacidiphilales</taxon>
        <taxon>Methylacidiphilaceae</taxon>
        <taxon>Candidatus Methylacidithermus</taxon>
    </lineage>
</organism>
<gene>
    <name evidence="2" type="ORF">MPNT_460005</name>
</gene>
<evidence type="ECO:0000313" key="3">
    <source>
        <dbReference type="Proteomes" id="UP000663859"/>
    </source>
</evidence>
<name>A0A8J2BUM7_9BACT</name>
<sequence>MLSPETCELIEDAFGFLLIFWTAAVIYFCLFMQYFARWQRVSVLVTSGLLLVGSFFVQAVPPLHSCMGELEWVILFYRATFVWLLFWGIRYLWV</sequence>
<dbReference type="Proteomes" id="UP000663859">
    <property type="component" value="Unassembled WGS sequence"/>
</dbReference>
<dbReference type="EMBL" id="CAJNOB010000041">
    <property type="protein sequence ID" value="CAF0702036.1"/>
    <property type="molecule type" value="Genomic_DNA"/>
</dbReference>
<feature type="transmembrane region" description="Helical" evidence="1">
    <location>
        <begin position="72"/>
        <end position="93"/>
    </location>
</feature>